<reference evidence="2 3" key="1">
    <citation type="submission" date="2018-11" db="EMBL/GenBank/DDBJ databases">
        <authorList>
            <consortium name="Pathogen Informatics"/>
        </authorList>
    </citation>
    <scope>NUCLEOTIDE SEQUENCE [LARGE SCALE GENOMIC DNA]</scope>
    <source>
        <strain>Denwood</strain>
        <strain evidence="3">Zambia</strain>
    </source>
</reference>
<dbReference type="Proteomes" id="UP000269396">
    <property type="component" value="Unassembled WGS sequence"/>
</dbReference>
<evidence type="ECO:0000313" key="3">
    <source>
        <dbReference type="Proteomes" id="UP000269396"/>
    </source>
</evidence>
<evidence type="ECO:0000313" key="2">
    <source>
        <dbReference type="EMBL" id="VDP85209.1"/>
    </source>
</evidence>
<proteinExistence type="predicted"/>
<dbReference type="EMBL" id="UZAL01047768">
    <property type="protein sequence ID" value="VDP85209.1"/>
    <property type="molecule type" value="Genomic_DNA"/>
</dbReference>
<name>A0A3P8KW58_9TREM</name>
<protein>
    <submittedName>
        <fullName evidence="2">Uncharacterized protein</fullName>
    </submittedName>
</protein>
<dbReference type="AlphaFoldDB" id="A0A3P8KW58"/>
<evidence type="ECO:0000256" key="1">
    <source>
        <dbReference type="SAM" id="MobiDB-lite"/>
    </source>
</evidence>
<sequence length="36" mass="4204">MEDRFENEVIARRHRATLNDPVRQPPERPALSDTGE</sequence>
<gene>
    <name evidence="2" type="ORF">SMTD_LOCUS21582</name>
</gene>
<feature type="region of interest" description="Disordered" evidence="1">
    <location>
        <begin position="1"/>
        <end position="36"/>
    </location>
</feature>
<feature type="compositionally biased region" description="Basic and acidic residues" evidence="1">
    <location>
        <begin position="1"/>
        <end position="11"/>
    </location>
</feature>
<accession>A0A3P8KW58</accession>
<keyword evidence="3" id="KW-1185">Reference proteome</keyword>
<organism evidence="2 3">
    <name type="scientific">Schistosoma mattheei</name>
    <dbReference type="NCBI Taxonomy" id="31246"/>
    <lineage>
        <taxon>Eukaryota</taxon>
        <taxon>Metazoa</taxon>
        <taxon>Spiralia</taxon>
        <taxon>Lophotrochozoa</taxon>
        <taxon>Platyhelminthes</taxon>
        <taxon>Trematoda</taxon>
        <taxon>Digenea</taxon>
        <taxon>Strigeidida</taxon>
        <taxon>Schistosomatoidea</taxon>
        <taxon>Schistosomatidae</taxon>
        <taxon>Schistosoma</taxon>
    </lineage>
</organism>